<name>A0A0H3L788_PANAA</name>
<dbReference type="RefSeq" id="WP_014595256.1">
    <property type="nucleotide sequence ID" value="NC_017531.2"/>
</dbReference>
<keyword evidence="1" id="KW-0472">Membrane</keyword>
<dbReference type="Proteomes" id="UP000006690">
    <property type="component" value="Chromosome"/>
</dbReference>
<keyword evidence="1" id="KW-1133">Transmembrane helix</keyword>
<keyword evidence="1" id="KW-0812">Transmembrane</keyword>
<evidence type="ECO:0000313" key="3">
    <source>
        <dbReference type="Proteomes" id="UP000006690"/>
    </source>
</evidence>
<dbReference type="HOGENOM" id="CLU_119041_0_0_6"/>
<dbReference type="OrthoDB" id="6614204at2"/>
<feature type="transmembrane region" description="Helical" evidence="1">
    <location>
        <begin position="41"/>
        <end position="63"/>
    </location>
</feature>
<dbReference type="eggNOG" id="ENOG5033105">
    <property type="taxonomic scope" value="Bacteria"/>
</dbReference>
<dbReference type="AlphaFoldDB" id="A0A0H3L788"/>
<dbReference type="KEGG" id="paj:PAJ_3724"/>
<organism evidence="2 3">
    <name type="scientific">Pantoea ananatis (strain AJ13355)</name>
    <dbReference type="NCBI Taxonomy" id="932677"/>
    <lineage>
        <taxon>Bacteria</taxon>
        <taxon>Pseudomonadati</taxon>
        <taxon>Pseudomonadota</taxon>
        <taxon>Gammaproteobacteria</taxon>
        <taxon>Enterobacterales</taxon>
        <taxon>Erwiniaceae</taxon>
        <taxon>Pantoea</taxon>
    </lineage>
</organism>
<protein>
    <submittedName>
        <fullName evidence="2">Uncharacterized protein</fullName>
    </submittedName>
</protein>
<sequence length="198" mass="22561">MKYINKIIKLSEKTNKKIEVSGVDELENIKDDMKEKMGMPIGLHTFGAPLIISMVLTVISFSLPQFSFWLFIYDLMGWEQHAVFIGIIAAAFIYVLVLFTTMMMVSRGIYLALRAYIFILILALITALFFLLITMISSISGNNNYSLSFTGAVLSIGLSLIALKCLNSEMFYKSCAFILHNRAWRRQLDLQRKTTAFR</sequence>
<evidence type="ECO:0000313" key="2">
    <source>
        <dbReference type="EMBL" id="BAK13803.1"/>
    </source>
</evidence>
<evidence type="ECO:0000256" key="1">
    <source>
        <dbReference type="SAM" id="Phobius"/>
    </source>
</evidence>
<feature type="transmembrane region" description="Helical" evidence="1">
    <location>
        <begin position="145"/>
        <end position="163"/>
    </location>
</feature>
<proteinExistence type="predicted"/>
<gene>
    <name evidence="2" type="ordered locus">PAJ_3724</name>
</gene>
<dbReference type="EMBL" id="AP012032">
    <property type="protein sequence ID" value="BAK13803.1"/>
    <property type="molecule type" value="Genomic_DNA"/>
</dbReference>
<feature type="transmembrane region" description="Helical" evidence="1">
    <location>
        <begin position="117"/>
        <end position="139"/>
    </location>
</feature>
<reference evidence="3" key="1">
    <citation type="journal article" date="2012" name="Appl. Microbiol. Biotechnol.">
        <title>The complete genome sequence of Pantoea ananatis AJ13355, an organism with great biotechnological potential.</title>
        <authorList>
            <person name="Hara Y."/>
            <person name="Kadotani N."/>
            <person name="Izui H."/>
            <person name="Katashkina J.I."/>
            <person name="Kuvaeva T.M."/>
            <person name="Andreeva I.G."/>
            <person name="Golubeva L.I."/>
            <person name="Malko D.B."/>
            <person name="Makeev V.J."/>
            <person name="Mashko S.V."/>
            <person name="Kozlov Y.I."/>
        </authorList>
    </citation>
    <scope>NUCLEOTIDE SEQUENCE [LARGE SCALE GENOMIC DNA]</scope>
    <source>
        <strain evidence="3">AJ13355</strain>
    </source>
</reference>
<feature type="transmembrane region" description="Helical" evidence="1">
    <location>
        <begin position="83"/>
        <end position="105"/>
    </location>
</feature>
<accession>A0A0H3L788</accession>